<evidence type="ECO:0000313" key="9">
    <source>
        <dbReference type="EMBL" id="KAE8384323.1"/>
    </source>
</evidence>
<keyword evidence="4" id="KW-0238">DNA-binding</keyword>
<evidence type="ECO:0000256" key="3">
    <source>
        <dbReference type="ARBA" id="ARBA00023015"/>
    </source>
</evidence>
<dbReference type="Proteomes" id="UP000326877">
    <property type="component" value="Unassembled WGS sequence"/>
</dbReference>
<reference evidence="9" key="1">
    <citation type="submission" date="2019-04" db="EMBL/GenBank/DDBJ databases">
        <title>Friends and foes A comparative genomics studyof 23 Aspergillus species from section Flavi.</title>
        <authorList>
            <consortium name="DOE Joint Genome Institute"/>
            <person name="Kjaerbolling I."/>
            <person name="Vesth T."/>
            <person name="Frisvad J.C."/>
            <person name="Nybo J.L."/>
            <person name="Theobald S."/>
            <person name="Kildgaard S."/>
            <person name="Isbrandt T."/>
            <person name="Kuo A."/>
            <person name="Sato A."/>
            <person name="Lyhne E.K."/>
            <person name="Kogle M.E."/>
            <person name="Wiebenga A."/>
            <person name="Kun R.S."/>
            <person name="Lubbers R.J."/>
            <person name="Makela M.R."/>
            <person name="Barry K."/>
            <person name="Chovatia M."/>
            <person name="Clum A."/>
            <person name="Daum C."/>
            <person name="Haridas S."/>
            <person name="He G."/>
            <person name="LaButti K."/>
            <person name="Lipzen A."/>
            <person name="Mondo S."/>
            <person name="Riley R."/>
            <person name="Salamov A."/>
            <person name="Simmons B.A."/>
            <person name="Magnuson J.K."/>
            <person name="Henrissat B."/>
            <person name="Mortensen U.H."/>
            <person name="Larsen T.O."/>
            <person name="Devries R.P."/>
            <person name="Grigoriev I.V."/>
            <person name="Machida M."/>
            <person name="Baker S.E."/>
            <person name="Andersen M.R."/>
        </authorList>
    </citation>
    <scope>NUCLEOTIDE SEQUENCE [LARGE SCALE GENOMIC DNA]</scope>
    <source>
        <strain evidence="9">IBT 14317</strain>
    </source>
</reference>
<dbReference type="GO" id="GO:0000978">
    <property type="term" value="F:RNA polymerase II cis-regulatory region sequence-specific DNA binding"/>
    <property type="evidence" value="ECO:0007669"/>
    <property type="project" value="TreeGrafter"/>
</dbReference>
<dbReference type="CDD" id="cd12148">
    <property type="entry name" value="fungal_TF_MHR"/>
    <property type="match status" value="1"/>
</dbReference>
<keyword evidence="3" id="KW-0805">Transcription regulation</keyword>
<proteinExistence type="predicted"/>
<accession>A0A5N7BRP6</accession>
<dbReference type="OrthoDB" id="4337792at2759"/>
<dbReference type="Pfam" id="PF00172">
    <property type="entry name" value="Zn_clus"/>
    <property type="match status" value="1"/>
</dbReference>
<feature type="compositionally biased region" description="Polar residues" evidence="7">
    <location>
        <begin position="65"/>
        <end position="80"/>
    </location>
</feature>
<evidence type="ECO:0000256" key="4">
    <source>
        <dbReference type="ARBA" id="ARBA00023125"/>
    </source>
</evidence>
<dbReference type="GO" id="GO:0006351">
    <property type="term" value="P:DNA-templated transcription"/>
    <property type="evidence" value="ECO:0007669"/>
    <property type="project" value="InterPro"/>
</dbReference>
<keyword evidence="2" id="KW-0862">Zinc</keyword>
<dbReference type="InterPro" id="IPR007219">
    <property type="entry name" value="XnlR_reg_dom"/>
</dbReference>
<evidence type="ECO:0000256" key="7">
    <source>
        <dbReference type="SAM" id="MobiDB-lite"/>
    </source>
</evidence>
<dbReference type="EMBL" id="ML735380">
    <property type="protein sequence ID" value="KAE8384323.1"/>
    <property type="molecule type" value="Genomic_DNA"/>
</dbReference>
<organism evidence="9">
    <name type="scientific">Petromyces alliaceus</name>
    <name type="common">Aspergillus alliaceus</name>
    <dbReference type="NCBI Taxonomy" id="209559"/>
    <lineage>
        <taxon>Eukaryota</taxon>
        <taxon>Fungi</taxon>
        <taxon>Dikarya</taxon>
        <taxon>Ascomycota</taxon>
        <taxon>Pezizomycotina</taxon>
        <taxon>Eurotiomycetes</taxon>
        <taxon>Eurotiomycetidae</taxon>
        <taxon>Eurotiales</taxon>
        <taxon>Aspergillaceae</taxon>
        <taxon>Aspergillus</taxon>
        <taxon>Aspergillus subgen. Circumdati</taxon>
    </lineage>
</organism>
<keyword evidence="5" id="KW-0804">Transcription</keyword>
<evidence type="ECO:0000256" key="2">
    <source>
        <dbReference type="ARBA" id="ARBA00022833"/>
    </source>
</evidence>
<feature type="domain" description="Zn(2)-C6 fungal-type" evidence="8">
    <location>
        <begin position="17"/>
        <end position="47"/>
    </location>
</feature>
<dbReference type="InterPro" id="IPR001138">
    <property type="entry name" value="Zn2Cys6_DnaBD"/>
</dbReference>
<dbReference type="PROSITE" id="PS00463">
    <property type="entry name" value="ZN2_CY6_FUNGAL_1"/>
    <property type="match status" value="1"/>
</dbReference>
<feature type="region of interest" description="Disordered" evidence="7">
    <location>
        <begin position="56"/>
        <end position="121"/>
    </location>
</feature>
<evidence type="ECO:0000256" key="5">
    <source>
        <dbReference type="ARBA" id="ARBA00023163"/>
    </source>
</evidence>
<gene>
    <name evidence="9" type="ORF">BDV23DRAFT_167082</name>
</gene>
<dbReference type="GO" id="GO:0001228">
    <property type="term" value="F:DNA-binding transcription activator activity, RNA polymerase II-specific"/>
    <property type="evidence" value="ECO:0007669"/>
    <property type="project" value="TreeGrafter"/>
</dbReference>
<name>A0A5N7BRP6_PETAA</name>
<keyword evidence="6" id="KW-0539">Nucleus</keyword>
<evidence type="ECO:0000259" key="8">
    <source>
        <dbReference type="PROSITE" id="PS50048"/>
    </source>
</evidence>
<dbReference type="Gene3D" id="4.10.240.10">
    <property type="entry name" value="Zn(2)-C6 fungal-type DNA-binding domain"/>
    <property type="match status" value="1"/>
</dbReference>
<dbReference type="InterPro" id="IPR051430">
    <property type="entry name" value="Fungal_TF_Env_Response"/>
</dbReference>
<protein>
    <submittedName>
        <fullName evidence="9">Putative C6 transcription factor</fullName>
    </submittedName>
</protein>
<dbReference type="InterPro" id="IPR036864">
    <property type="entry name" value="Zn2-C6_fun-type_DNA-bd_sf"/>
</dbReference>
<dbReference type="SUPFAM" id="SSF57701">
    <property type="entry name" value="Zn2/Cys6 DNA-binding domain"/>
    <property type="match status" value="1"/>
</dbReference>
<dbReference type="PANTHER" id="PTHR31944:SF129">
    <property type="entry name" value="ASPYRIDONES CLUSTER REGULATOR APDR-RELATED"/>
    <property type="match status" value="1"/>
</dbReference>
<dbReference type="PANTHER" id="PTHR31944">
    <property type="entry name" value="HEME-RESPONSIVE ZINC FINGER TRANSCRIPTION FACTOR HAP1"/>
    <property type="match status" value="1"/>
</dbReference>
<dbReference type="SMART" id="SM00906">
    <property type="entry name" value="Fungal_trans"/>
    <property type="match status" value="1"/>
</dbReference>
<dbReference type="Pfam" id="PF04082">
    <property type="entry name" value="Fungal_trans"/>
    <property type="match status" value="1"/>
</dbReference>
<evidence type="ECO:0000256" key="1">
    <source>
        <dbReference type="ARBA" id="ARBA00022723"/>
    </source>
</evidence>
<keyword evidence="1" id="KW-0479">Metal-binding</keyword>
<dbReference type="GO" id="GO:0005634">
    <property type="term" value="C:nucleus"/>
    <property type="evidence" value="ECO:0007669"/>
    <property type="project" value="TreeGrafter"/>
</dbReference>
<dbReference type="AlphaFoldDB" id="A0A5N7BRP6"/>
<dbReference type="PROSITE" id="PS50048">
    <property type="entry name" value="ZN2_CY6_FUNGAL_2"/>
    <property type="match status" value="1"/>
</dbReference>
<dbReference type="SMART" id="SM00066">
    <property type="entry name" value="GAL4"/>
    <property type="match status" value="1"/>
</dbReference>
<dbReference type="CDD" id="cd00067">
    <property type="entry name" value="GAL4"/>
    <property type="match status" value="1"/>
</dbReference>
<evidence type="ECO:0000256" key="6">
    <source>
        <dbReference type="ARBA" id="ARBA00023242"/>
    </source>
</evidence>
<dbReference type="GO" id="GO:0008270">
    <property type="term" value="F:zinc ion binding"/>
    <property type="evidence" value="ECO:0007669"/>
    <property type="project" value="InterPro"/>
</dbReference>
<sequence>MTGSPYAVKKRRRPALSCSECRRRKVRCDRNRPCAQCIAHRTNLCTYDDAHPGLQQHQRHEEANDGSNILNPLGTSQGTGADSGRTILEIHHPDNPAVPTEEQPNVAPDTSFPCPTPPADSGQVHGIVSKTRLFGPGHWMSTIPLLKGLPTLEPVSHSASPFCQSFRGVCYEPDCSIVEAVAQCKQLARDMKKQLPSRSPLPAGIHQSFPNRLVMKELIDLYFNTFESCYRILHLPSFRAEYECYTQQPETAHPSSVVKISLVMSIAAALHCDSTLRFDLRVKAQRWIHISHTWLSAPLEKDRLTIDGIQIHCLLLLARQVNRIGADLVWISSGSLIRMAMQMGLHQDPTRLGPMSLLEKELRRRLWYTILEINVQSALDSGMSASITVNEYTTQPPSDLGDDELEEVNQHKPPTKRVSYPTPTSFQCLLANSVPLRLVATTVINSLQEGPPYDQVLSLGSELASACRNVAALVDKHASLEDGPSPNEFRYGWCDHLHRRFLLCLHLPYAVRAKQSPLYSYSMKVCLEASQDLVSLLENNSYHRLLLIGGGMFRDIITRSALVIFLELVTQLEDDSSTYSKKRNRLRREPLIADARKVVRYAHDRMCYGETNVRCYLFTCMAMAQTEAMLDGRSTKDDILNAARSSLAVCHGILKSMAAGALSNKAIDSDLGAWTYNDMAPVPTAVNTDFDFLNDENMNFDFLDSCILQRWIDETLP</sequence>